<name>A0A4P7UE66_9ACTN</name>
<dbReference type="RefSeq" id="WP_135833453.1">
    <property type="nucleotide sequence ID" value="NZ_BMCK01000001.1"/>
</dbReference>
<dbReference type="Proteomes" id="UP000297025">
    <property type="component" value="Chromosome"/>
</dbReference>
<reference evidence="1" key="2">
    <citation type="journal article" date="2014" name="Int. J. Syst. Evol. Microbiol.">
        <title>Complete genome of a new Firmicutes species belonging to the dominant human colonic microbiota ('Ruminococcus bicirculans') reveals two chromosomes and a selective capacity to utilize plant glucans.</title>
        <authorList>
            <consortium name="NISC Comparative Sequencing Program"/>
            <person name="Wegmann U."/>
            <person name="Louis P."/>
            <person name="Goesmann A."/>
            <person name="Henrissat B."/>
            <person name="Duncan S.H."/>
            <person name="Flint H.J."/>
        </authorList>
    </citation>
    <scope>NUCLEOTIDE SEQUENCE</scope>
    <source>
        <strain evidence="1">CCM 7403</strain>
    </source>
</reference>
<evidence type="ECO:0000313" key="2">
    <source>
        <dbReference type="EMBL" id="QCC78416.1"/>
    </source>
</evidence>
<sequence>MAMPRKIPVDFGVVFPFGAYAVGEVQPVRDYDRSTKDNLVQATDPDTGVLLWSVDVVDGDPDARKANRTMSVKILAKVQPVLPTSLDGLPFTPVEFDNLTATPYIEDNGNFSKLAWSLRAGGVREPARGAKPAPVKASA</sequence>
<accession>A0A4P7UE66</accession>
<gene>
    <name evidence="2" type="ORF">E2C04_16650</name>
    <name evidence="1" type="ORF">GCM10007231_09540</name>
</gene>
<dbReference type="OrthoDB" id="4299905at2"/>
<evidence type="ECO:0000313" key="1">
    <source>
        <dbReference type="EMBL" id="GGD12623.1"/>
    </source>
</evidence>
<evidence type="ECO:0000313" key="3">
    <source>
        <dbReference type="Proteomes" id="UP000297025"/>
    </source>
</evidence>
<protein>
    <submittedName>
        <fullName evidence="2">Plasmid replication, integration and excision activator</fullName>
    </submittedName>
</protein>
<reference evidence="1" key="5">
    <citation type="submission" date="2024-05" db="EMBL/GenBank/DDBJ databases">
        <authorList>
            <person name="Sun Q."/>
            <person name="Sedlacek I."/>
        </authorList>
    </citation>
    <scope>NUCLEOTIDE SEQUENCE</scope>
    <source>
        <strain evidence="1">CCM 7403</strain>
    </source>
</reference>
<reference evidence="4" key="3">
    <citation type="journal article" date="2019" name="Int. J. Syst. Evol. Microbiol.">
        <title>The Global Catalogue of Microorganisms (GCM) 10K type strain sequencing project: providing services to taxonomists for standard genome sequencing and annotation.</title>
        <authorList>
            <consortium name="The Broad Institute Genomics Platform"/>
            <consortium name="The Broad Institute Genome Sequencing Center for Infectious Disease"/>
            <person name="Wu L."/>
            <person name="Ma J."/>
        </authorList>
    </citation>
    <scope>NUCLEOTIDE SEQUENCE [LARGE SCALE GENOMIC DNA]</scope>
    <source>
        <strain evidence="4">CCM 7403</strain>
    </source>
</reference>
<dbReference type="Proteomes" id="UP000630594">
    <property type="component" value="Unassembled WGS sequence"/>
</dbReference>
<evidence type="ECO:0000313" key="4">
    <source>
        <dbReference type="Proteomes" id="UP000630594"/>
    </source>
</evidence>
<dbReference type="EMBL" id="CP038462">
    <property type="protein sequence ID" value="QCC78416.1"/>
    <property type="molecule type" value="Genomic_DNA"/>
</dbReference>
<dbReference type="KEGG" id="ndp:E2C04_16650"/>
<dbReference type="EMBL" id="BMCK01000001">
    <property type="protein sequence ID" value="GGD12623.1"/>
    <property type="molecule type" value="Genomic_DNA"/>
</dbReference>
<organism evidence="2 3">
    <name type="scientific">Nocardioides daphniae</name>
    <dbReference type="NCBI Taxonomy" id="402297"/>
    <lineage>
        <taxon>Bacteria</taxon>
        <taxon>Bacillati</taxon>
        <taxon>Actinomycetota</taxon>
        <taxon>Actinomycetes</taxon>
        <taxon>Propionibacteriales</taxon>
        <taxon>Nocardioidaceae</taxon>
        <taxon>Nocardioides</taxon>
    </lineage>
</organism>
<proteinExistence type="predicted"/>
<reference evidence="2 3" key="1">
    <citation type="journal article" date="2008" name="Int. J. Syst. Evol. Microbiol.">
        <title>Nocardioides daphniae sp. nov., isolated from Daphnia cucullata (Crustacea: Cladocera).</title>
        <authorList>
            <person name="Toth E.M."/>
            <person name="Keki Z."/>
            <person name="Homonnay Z.G."/>
            <person name="Borsodi A.K."/>
            <person name="Marialigeti K."/>
            <person name="Schumann P."/>
        </authorList>
    </citation>
    <scope>NUCLEOTIDE SEQUENCE [LARGE SCALE GENOMIC DNA]</scope>
    <source>
        <strain evidence="2 3">JCM 16608</strain>
    </source>
</reference>
<reference evidence="2" key="4">
    <citation type="submission" date="2019-03" db="EMBL/GenBank/DDBJ databases">
        <authorList>
            <person name="Huang Y."/>
        </authorList>
    </citation>
    <scope>NUCLEOTIDE SEQUENCE</scope>
    <source>
        <strain evidence="2">JCM 16608</strain>
    </source>
</reference>
<dbReference type="AlphaFoldDB" id="A0A4P7UE66"/>
<keyword evidence="4" id="KW-1185">Reference proteome</keyword>